<dbReference type="GO" id="GO:0016757">
    <property type="term" value="F:glycosyltransferase activity"/>
    <property type="evidence" value="ECO:0007669"/>
    <property type="project" value="UniProtKB-KW"/>
</dbReference>
<keyword evidence="3" id="KW-0808">Transferase</keyword>
<reference evidence="6 7" key="1">
    <citation type="submission" date="2014-02" db="EMBL/GenBank/DDBJ databases">
        <title>The small core and large imbalanced accessory genome model reveals a collaborative survival strategy of Sorangium cellulosum strains in nature.</title>
        <authorList>
            <person name="Han K."/>
            <person name="Peng R."/>
            <person name="Blom J."/>
            <person name="Li Y.-Z."/>
        </authorList>
    </citation>
    <scope>NUCLEOTIDE SEQUENCE [LARGE SCALE GENOMIC DNA]</scope>
    <source>
        <strain evidence="6 7">So0157-18</strain>
    </source>
</reference>
<evidence type="ECO:0000313" key="7">
    <source>
        <dbReference type="Proteomes" id="UP000075604"/>
    </source>
</evidence>
<accession>A0A150NZX9</accession>
<protein>
    <recommendedName>
        <fullName evidence="8">Glycosyltransferase</fullName>
    </recommendedName>
</protein>
<dbReference type="Gene3D" id="3.40.50.2000">
    <property type="entry name" value="Glycogen Phosphorylase B"/>
    <property type="match status" value="2"/>
</dbReference>
<name>A0A150NZX9_SORCE</name>
<dbReference type="Pfam" id="PF13579">
    <property type="entry name" value="Glyco_trans_4_4"/>
    <property type="match status" value="1"/>
</dbReference>
<comment type="caution">
    <text evidence="6">The sequence shown here is derived from an EMBL/GenBank/DDBJ whole genome shotgun (WGS) entry which is preliminary data.</text>
</comment>
<feature type="domain" description="Glycosyl transferase family 1" evidence="4">
    <location>
        <begin position="169"/>
        <end position="321"/>
    </location>
</feature>
<dbReference type="Proteomes" id="UP000075604">
    <property type="component" value="Unassembled WGS sequence"/>
</dbReference>
<evidence type="ECO:0000256" key="3">
    <source>
        <dbReference type="ARBA" id="ARBA00022679"/>
    </source>
</evidence>
<evidence type="ECO:0000256" key="2">
    <source>
        <dbReference type="ARBA" id="ARBA00022676"/>
    </source>
</evidence>
<proteinExistence type="inferred from homology"/>
<evidence type="ECO:0000259" key="5">
    <source>
        <dbReference type="Pfam" id="PF13579"/>
    </source>
</evidence>
<evidence type="ECO:0000259" key="4">
    <source>
        <dbReference type="Pfam" id="PF00534"/>
    </source>
</evidence>
<feature type="domain" description="Glycosyltransferase subfamily 4-like N-terminal" evidence="5">
    <location>
        <begin position="29"/>
        <end position="152"/>
    </location>
</feature>
<dbReference type="PANTHER" id="PTHR12526:SF640">
    <property type="entry name" value="COLANIC ACID BIOSYNTHESIS GLYCOSYLTRANSFERASE WCAL-RELATED"/>
    <property type="match status" value="1"/>
</dbReference>
<evidence type="ECO:0008006" key="8">
    <source>
        <dbReference type="Google" id="ProtNLM"/>
    </source>
</evidence>
<gene>
    <name evidence="6" type="ORF">BE04_15000</name>
</gene>
<keyword evidence="2" id="KW-0328">Glycosyltransferase</keyword>
<dbReference type="Pfam" id="PF00534">
    <property type="entry name" value="Glycos_transf_1"/>
    <property type="match status" value="1"/>
</dbReference>
<dbReference type="CDD" id="cd03801">
    <property type="entry name" value="GT4_PimA-like"/>
    <property type="match status" value="1"/>
</dbReference>
<comment type="similarity">
    <text evidence="1">Belongs to the glycosyltransferase group 1 family. Glycosyltransferase 4 subfamily.</text>
</comment>
<organism evidence="6 7">
    <name type="scientific">Sorangium cellulosum</name>
    <name type="common">Polyangium cellulosum</name>
    <dbReference type="NCBI Taxonomy" id="56"/>
    <lineage>
        <taxon>Bacteria</taxon>
        <taxon>Pseudomonadati</taxon>
        <taxon>Myxococcota</taxon>
        <taxon>Polyangia</taxon>
        <taxon>Polyangiales</taxon>
        <taxon>Polyangiaceae</taxon>
        <taxon>Sorangium</taxon>
    </lineage>
</organism>
<dbReference type="SUPFAM" id="SSF53756">
    <property type="entry name" value="UDP-Glycosyltransferase/glycogen phosphorylase"/>
    <property type="match status" value="1"/>
</dbReference>
<dbReference type="InterPro" id="IPR001296">
    <property type="entry name" value="Glyco_trans_1"/>
</dbReference>
<dbReference type="AlphaFoldDB" id="A0A150NZX9"/>
<evidence type="ECO:0000256" key="1">
    <source>
        <dbReference type="ARBA" id="ARBA00009481"/>
    </source>
</evidence>
<evidence type="ECO:0000313" key="6">
    <source>
        <dbReference type="EMBL" id="KYF47938.1"/>
    </source>
</evidence>
<sequence length="356" mass="37799">MAERAGVLVIGPRAPAVGGIATYVETMLERIPTRHCDTAPEPGLRGKLTRFARGCAAIVANSPGCRVLHIHSSYGWSFYEKAVFSQLGQWLGYRTILHIHGSKFEDFVAESRLKGWIARSLRDADAVIALSAYWADYLGRVAPGSRIVTLENAVSVPAAPLPLPAAPSVLLLGSIDDRKGVPEAIRAFAQVVRQHPAAVLDLAGPAEPDALARYQRLVAELGLGDSVRFLGSVRGEAKSRVLEGSSVFILPSHAEGLPIALLEAMAAARPVVATRVGAVPEVIADGESGFLIAAGDVDALAERISRLLGSVELREQMGRGAWERARARYDISAVVERLTGLYGELGGRPAPAPGRG</sequence>
<dbReference type="InterPro" id="IPR028098">
    <property type="entry name" value="Glyco_trans_4-like_N"/>
</dbReference>
<dbReference type="PANTHER" id="PTHR12526">
    <property type="entry name" value="GLYCOSYLTRANSFERASE"/>
    <property type="match status" value="1"/>
</dbReference>
<dbReference type="EMBL" id="JELX01004452">
    <property type="protein sequence ID" value="KYF47938.1"/>
    <property type="molecule type" value="Genomic_DNA"/>
</dbReference>